<dbReference type="OrthoDB" id="376733at2759"/>
<evidence type="ECO:0000313" key="4">
    <source>
        <dbReference type="Proteomes" id="UP000240500"/>
    </source>
</evidence>
<dbReference type="EMBL" id="OFAE01000020">
    <property type="protein sequence ID" value="SOV84134.1"/>
    <property type="molecule type" value="Genomic_DNA"/>
</dbReference>
<sequence length="224" mass="26736">MRVLKKVLVISPLLFYILTPQNDIQQIVIQKQECIFNETNIIPFRSLAQSSISHPPQYHKKKKKITENTEHTSIIHTVNTKKTQNDDSQSTTLKNPREKSSRTNPIKGTESNEQTHNKGPSNNVDNKTDIFYILNTSRLEHTYKLIDTLDLKNHVKNDFKEFMYLYITNKNQRRQYELYRSIKRHIKKYIKHPQLSSLIDFQTIEEDLYYKYYPDRLKYKEAIL</sequence>
<dbReference type="Proteomes" id="UP000240500">
    <property type="component" value="Unassembled WGS sequence"/>
</dbReference>
<feature type="chain" id="PRO_5015150369" evidence="2">
    <location>
        <begin position="21"/>
        <end position="224"/>
    </location>
</feature>
<keyword evidence="2" id="KW-0732">Signal</keyword>
<dbReference type="AlphaFoldDB" id="A0A2P9DT36"/>
<organism evidence="3 4">
    <name type="scientific">Plasmodium reichenowi</name>
    <dbReference type="NCBI Taxonomy" id="5854"/>
    <lineage>
        <taxon>Eukaryota</taxon>
        <taxon>Sar</taxon>
        <taxon>Alveolata</taxon>
        <taxon>Apicomplexa</taxon>
        <taxon>Aconoidasida</taxon>
        <taxon>Haemosporida</taxon>
        <taxon>Plasmodiidae</taxon>
        <taxon>Plasmodium</taxon>
        <taxon>Plasmodium (Laverania)</taxon>
    </lineage>
</organism>
<feature type="compositionally biased region" description="Polar residues" evidence="1">
    <location>
        <begin position="71"/>
        <end position="94"/>
    </location>
</feature>
<feature type="compositionally biased region" description="Polar residues" evidence="1">
    <location>
        <begin position="102"/>
        <end position="124"/>
    </location>
</feature>
<name>A0A2P9DT36_PLARE</name>
<dbReference type="VEuPathDB" id="PlasmoDB:PRG01_0003700"/>
<proteinExistence type="predicted"/>
<feature type="signal peptide" evidence="2">
    <location>
        <begin position="1"/>
        <end position="20"/>
    </location>
</feature>
<accession>A0A2P9DT36</accession>
<gene>
    <name evidence="3" type="ORF">PRG01_0003700</name>
</gene>
<feature type="region of interest" description="Disordered" evidence="1">
    <location>
        <begin position="52"/>
        <end position="124"/>
    </location>
</feature>
<evidence type="ECO:0000313" key="3">
    <source>
        <dbReference type="EMBL" id="SOV84134.1"/>
    </source>
</evidence>
<evidence type="ECO:0000256" key="1">
    <source>
        <dbReference type="SAM" id="MobiDB-lite"/>
    </source>
</evidence>
<evidence type="ECO:0000256" key="2">
    <source>
        <dbReference type="SAM" id="SignalP"/>
    </source>
</evidence>
<reference evidence="3 4" key="1">
    <citation type="submission" date="2016-09" db="EMBL/GenBank/DDBJ databases">
        <authorList>
            <consortium name="Pathogen Informatics"/>
        </authorList>
    </citation>
    <scope>NUCLEOTIDE SEQUENCE [LARGE SCALE GENOMIC DNA]</scope>
</reference>
<protein>
    <submittedName>
        <fullName evidence="3">Uncharacterized protein</fullName>
    </submittedName>
</protein>